<feature type="compositionally biased region" description="Basic and acidic residues" evidence="1">
    <location>
        <begin position="291"/>
        <end position="305"/>
    </location>
</feature>
<feature type="region of interest" description="Disordered" evidence="1">
    <location>
        <begin position="1"/>
        <end position="530"/>
    </location>
</feature>
<evidence type="ECO:0000313" key="3">
    <source>
        <dbReference type="EMBL" id="PIA91850.1"/>
    </source>
</evidence>
<evidence type="ECO:0000313" key="4">
    <source>
        <dbReference type="EMBL" id="WPB06194.1"/>
    </source>
</evidence>
<reference evidence="4 6" key="2">
    <citation type="submission" date="2023-09" db="EMBL/GenBank/DDBJ databases">
        <title>Complete-Gapless Cercospora beticola genome.</title>
        <authorList>
            <person name="Wyatt N.A."/>
            <person name="Spanner R.E."/>
            <person name="Bolton M.D."/>
        </authorList>
    </citation>
    <scope>NUCLEOTIDE SEQUENCE [LARGE SCALE GENOMIC DNA]</scope>
    <source>
        <strain evidence="4">Cb09-40</strain>
    </source>
</reference>
<feature type="compositionally biased region" description="Low complexity" evidence="1">
    <location>
        <begin position="446"/>
        <end position="457"/>
    </location>
</feature>
<dbReference type="SUPFAM" id="SSF50978">
    <property type="entry name" value="WD40 repeat-like"/>
    <property type="match status" value="1"/>
</dbReference>
<feature type="compositionally biased region" description="Basic and acidic residues" evidence="1">
    <location>
        <begin position="21"/>
        <end position="31"/>
    </location>
</feature>
<feature type="compositionally biased region" description="Polar residues" evidence="1">
    <location>
        <begin position="262"/>
        <end position="276"/>
    </location>
</feature>
<dbReference type="InterPro" id="IPR015943">
    <property type="entry name" value="WD40/YVTN_repeat-like_dom_sf"/>
</dbReference>
<dbReference type="OrthoDB" id="2248459at2759"/>
<name>A0A2G5HH33_CERBT</name>
<feature type="compositionally biased region" description="Basic and acidic residues" evidence="1">
    <location>
        <begin position="468"/>
        <end position="480"/>
    </location>
</feature>
<protein>
    <submittedName>
        <fullName evidence="3">Putative inositol polyphosphate 5-phosphatase</fullName>
    </submittedName>
</protein>
<dbReference type="FunFam" id="3.60.10.10:FF:000036">
    <property type="entry name" value="Inositol polyphosphate phosphatase, putative"/>
    <property type="match status" value="1"/>
</dbReference>
<feature type="domain" description="Inositol polyphosphate-related phosphatase" evidence="2">
    <location>
        <begin position="861"/>
        <end position="1207"/>
    </location>
</feature>
<proteinExistence type="predicted"/>
<reference evidence="3 5" key="1">
    <citation type="submission" date="2015-10" db="EMBL/GenBank/DDBJ databases">
        <title>The cercosporin biosynthetic gene cluster was horizontally transferred to several fungal lineages and shown to be expanded in Cercospora beticola based on microsynteny with recipient genomes.</title>
        <authorList>
            <person name="De Jonge R."/>
            <person name="Ebert M.K."/>
            <person name="Suttle J.C."/>
            <person name="Jurick Ii W.M."/>
            <person name="Secor G.A."/>
            <person name="Thomma B.P."/>
            <person name="Van De Peer Y."/>
            <person name="Bolton M.D."/>
        </authorList>
    </citation>
    <scope>NUCLEOTIDE SEQUENCE [LARGE SCALE GENOMIC DNA]</scope>
    <source>
        <strain evidence="3 5">09-40</strain>
    </source>
</reference>
<keyword evidence="6" id="KW-1185">Reference proteome</keyword>
<evidence type="ECO:0000313" key="5">
    <source>
        <dbReference type="Proteomes" id="UP000230605"/>
    </source>
</evidence>
<dbReference type="Proteomes" id="UP001302367">
    <property type="component" value="Chromosome 7"/>
</dbReference>
<evidence type="ECO:0000256" key="1">
    <source>
        <dbReference type="SAM" id="MobiDB-lite"/>
    </source>
</evidence>
<organism evidence="3 5">
    <name type="scientific">Cercospora beticola</name>
    <name type="common">Sugarbeet leaf spot fungus</name>
    <dbReference type="NCBI Taxonomy" id="122368"/>
    <lineage>
        <taxon>Eukaryota</taxon>
        <taxon>Fungi</taxon>
        <taxon>Dikarya</taxon>
        <taxon>Ascomycota</taxon>
        <taxon>Pezizomycotina</taxon>
        <taxon>Dothideomycetes</taxon>
        <taxon>Dothideomycetidae</taxon>
        <taxon>Mycosphaerellales</taxon>
        <taxon>Mycosphaerellaceae</taxon>
        <taxon>Cercospora</taxon>
    </lineage>
</organism>
<feature type="compositionally biased region" description="Basic and acidic residues" evidence="1">
    <location>
        <begin position="350"/>
        <end position="370"/>
    </location>
</feature>
<dbReference type="SUPFAM" id="SSF56219">
    <property type="entry name" value="DNase I-like"/>
    <property type="match status" value="1"/>
</dbReference>
<dbReference type="AlphaFoldDB" id="A0A2G5HH33"/>
<dbReference type="InterPro" id="IPR036322">
    <property type="entry name" value="WD40_repeat_dom_sf"/>
</dbReference>
<dbReference type="PANTHER" id="PTHR11200">
    <property type="entry name" value="INOSITOL 5-PHOSPHATASE"/>
    <property type="match status" value="1"/>
</dbReference>
<dbReference type="Gene3D" id="2.130.10.10">
    <property type="entry name" value="YVTN repeat-like/Quinoprotein amine dehydrogenase"/>
    <property type="match status" value="1"/>
</dbReference>
<feature type="compositionally biased region" description="Polar residues" evidence="1">
    <location>
        <begin position="436"/>
        <end position="445"/>
    </location>
</feature>
<dbReference type="GO" id="GO:0004439">
    <property type="term" value="F:phosphatidylinositol-4,5-bisphosphate 5-phosphatase activity"/>
    <property type="evidence" value="ECO:0007669"/>
    <property type="project" value="TreeGrafter"/>
</dbReference>
<feature type="compositionally biased region" description="Low complexity" evidence="1">
    <location>
        <begin position="202"/>
        <end position="223"/>
    </location>
</feature>
<dbReference type="GO" id="GO:0046856">
    <property type="term" value="P:phosphatidylinositol dephosphorylation"/>
    <property type="evidence" value="ECO:0007669"/>
    <property type="project" value="InterPro"/>
</dbReference>
<accession>A0A2G5HH33</accession>
<dbReference type="Proteomes" id="UP000230605">
    <property type="component" value="Chromosome 7"/>
</dbReference>
<feature type="compositionally biased region" description="Basic and acidic residues" evidence="1">
    <location>
        <begin position="407"/>
        <end position="423"/>
    </location>
</feature>
<dbReference type="SMART" id="SM00128">
    <property type="entry name" value="IPPc"/>
    <property type="match status" value="1"/>
</dbReference>
<dbReference type="InterPro" id="IPR046985">
    <property type="entry name" value="IP5"/>
</dbReference>
<dbReference type="InterPro" id="IPR000300">
    <property type="entry name" value="IPPc"/>
</dbReference>
<gene>
    <name evidence="3" type="ORF">CB0940_09487</name>
    <name evidence="4" type="ORF">RHO25_010851</name>
</gene>
<dbReference type="EMBL" id="LKMD01000106">
    <property type="protein sequence ID" value="PIA91850.1"/>
    <property type="molecule type" value="Genomic_DNA"/>
</dbReference>
<dbReference type="Pfam" id="PF22669">
    <property type="entry name" value="Exo_endo_phos2"/>
    <property type="match status" value="1"/>
</dbReference>
<dbReference type="EMBL" id="CP134190">
    <property type="protein sequence ID" value="WPB06194.1"/>
    <property type="molecule type" value="Genomic_DNA"/>
</dbReference>
<dbReference type="InterPro" id="IPR036691">
    <property type="entry name" value="Endo/exonu/phosph_ase_sf"/>
</dbReference>
<sequence length="1256" mass="139151">MDRAEDGPDTTSIKPMSSLRAKFESMGKEQDAITTTPVGAGPAMLGVNGTTPPSRPTIAEGGRKSADLGARPVVAPARLQRSVSPAHRPQSMASVTPTKPSPPLLKINSPRSPHKTSSLDLRTATGSPYVAPLTPDRTGESASKGHARAISRATTPALEARMSAFLQAADLPKTPAAEDIPPPPLPGNKPKSDTKPETATGPPAVNRAAKPKVPVKPPVLAKKSSNLTAPESKAEATEKTPSPFTTPPSSGQSSPARFPGQNGHQRNVGGSHTSAVNRIRADSDASWVQRIRGDSDASMTERGRAESNASSASFVEPSSLPDNWFPRPNGPPAREQEPKSIQRAPTMPARYRDINRGEARSSENLQDHSNRMPARPELQTRSGRTSPPKPRSGRTSPLKQQMLPPKRSVDALRRAPIKPEPDTVNRISAIPAMKINTKSALSQGFSTSTASPASATPTGPPAIPAPRRSVDARRSLDTRRGPPPPPPPAVIHRGQDDQEEVIPPSSSEQGMAFSEYPDGTRANRRAPKFKSRPWQIPTEYDTRLFAVCGEIICTTGYITKVWNFQTGEQLLHMEHRENIKVTSVVFKPSPAIEGEGNRIWIGTNSGDIHEIDVPSEQIVKSRSAAHTRREVIRMFRYASELWTLDDSGELLVWKPGNKGMPSLDSQYNNWRVPKGHTFSIACGKQLWIATGKDIRVFAPGALSDAEFQLTRQPLSQPGTGDVTAGAALDHRQELIYFGHSDGKVSIYNRRDFSCQAVVNVSVYRIACMAGVGEYLWAGYSTGMAYVYDTSTTPWVVKKDWKAHEKQICSIIADPSAMWKMGRLNVITLGLDNLLRIWDGMLQEDWLEARMQSRDSEFCNFRELTAAVLTWNAGASKPSHLSHTKEDNNFFRDYLTAREAPDIFIFGFQELVDLEDKKVTAKSFFKSKKKEPDEQQHMSHQYRAWRDYLGKCLDDFMPTNTSYTLLHTASMVGLFTCIFVRSTERNRIRNVHASEVKRGMGGHHGNKGAIIVRMVLDDSSICMVNCHLAAGQTQTMHRNNDIAEILESSTLPSYPLNSSETAEHSDVFASGGDGSMVMDHEICILNGDLNYRIDTMGRDSVIKHIQQGNLARLLERDQLLLSRRKNPGFRLRAFQENTIKFAPTYKYNVHTDEYDTSEKRRSPAWCDRILYRGLGKVKMEEYRRWDQIRVSDHRPVSGRLRLRVKTVDPDKREIIWDKCVKEYESVQQRIARTAQLEYLTNTLGLSQKEAVAALQGT</sequence>
<evidence type="ECO:0000313" key="6">
    <source>
        <dbReference type="Proteomes" id="UP001302367"/>
    </source>
</evidence>
<feature type="compositionally biased region" description="Low complexity" evidence="1">
    <location>
        <begin position="240"/>
        <end position="255"/>
    </location>
</feature>
<feature type="compositionally biased region" description="Polar residues" evidence="1">
    <location>
        <begin position="109"/>
        <end position="126"/>
    </location>
</feature>
<dbReference type="Gene3D" id="3.60.10.10">
    <property type="entry name" value="Endonuclease/exonuclease/phosphatase"/>
    <property type="match status" value="1"/>
</dbReference>
<dbReference type="PANTHER" id="PTHR11200:SF240">
    <property type="entry name" value="INOSITOL POLYPHOSPHATE 5-PHOSPHATASE C9G1.10C-RELATED"/>
    <property type="match status" value="1"/>
</dbReference>
<evidence type="ECO:0000259" key="2">
    <source>
        <dbReference type="SMART" id="SM00128"/>
    </source>
</evidence>